<sequence length="1089" mass="122509">MFDEFVEHVVPTTGYSHALLPQVQYEGFEPSPYNDEALVEAQGLASTDDAPHSVPINTPIFDLCPVQYTLPAPLISLAVSSDKLAMGLASNVIVLIELSHPEQVLQIHIPRKPTEMSIHKIFLDPSGRHLVITSQQGENWYLFRGWKKPRLLKSFKMVIESIAWNRPALLSSPHSTSTREILMGTRNGGIYEAVLDAAEDLFKSQDRYLQLLFTLPEKAPITGIRLDMFPPSDPKSAFIVATTPSRIYQFVGAPDRRSEESGRVFSALFSAYRDTTPKISELPGNLLYSELHFFTQSADQALSLPKSLAWLTAPGIYYGTLNFDPNVDDHIDSTQLFPYPSLAQTPASQTSPQPVQVPVSIALTEFHFILLYKDRIIGICTLNGKQTYEDIVPLRPNEVVRGLAADPVRKTYWVYTDQSIFELVVGNENRDVWRIFLGQSKFDIALQYAKTAGQRDLVLSAQAKAFFDEGRSFQAAQCYAQCSVPFEEVALKFFDAGERDALRSYLISRLERTKKTDLTQRMMLATWLVEFYLSKCDELDDLCAAESSTSSIENVQAERAILEEDLRHFFETYKANLDRNTMYELIQGHGRTDILLFYATVVGDFERVIQNWILDEEWTKAIDALSRQPDLGLYYRFGTILTRHAPKEMVDAWLRQPDLEPLRLIPSLLQLQHLPRDPLSSNQAVRYLNHVVFQQGNTSSIIHNLLVTFHSLPSGIPPNDDGPLLRFLTTAPCDPLSGKPYYDLDYALRLCKRAGRTQACVHIYAKMGLYENSVDLALEKGDLDLAKINADMPEGDPPLRKKLWLKIARYVVQDKKDIKSAMRFLEDTDLLKIEDILPFFPDFVVIDDFKEEIAHALEGYSAHIDELKREMDEATRTAESIKKDISELRNRFVTIAAEETCSVCLQLLLTRQFYVFPCQHTFHADCLIGLAKEYLPTTALRRILALQTELVRENQTGANERSATATTDGQPTRQRTLLSANFVSPLQNGTKAAGSFGRNILFAGDKLRDLIIPDALAAVVSAPVGWIPGMGLGAGKRAGAERDAEKQAERLRAELDEVLASNCPMCESVVTGLDKPFVNTDELDTTWTL</sequence>
<evidence type="ECO:0000259" key="9">
    <source>
        <dbReference type="Pfam" id="PF05131"/>
    </source>
</evidence>
<dbReference type="InterPro" id="IPR000547">
    <property type="entry name" value="Clathrin_H-chain/VPS_repeat"/>
</dbReference>
<evidence type="ECO:0000256" key="2">
    <source>
        <dbReference type="ARBA" id="ARBA00022723"/>
    </source>
</evidence>
<evidence type="ECO:0000256" key="7">
    <source>
        <dbReference type="PROSITE-ProRule" id="PRU01006"/>
    </source>
</evidence>
<comment type="subcellular location">
    <subcellularLocation>
        <location evidence="6">Endomembrane system</location>
        <topology evidence="6">Peripheral membrane protein</topology>
        <orientation evidence="6">Cytoplasmic side</orientation>
    </subcellularLocation>
</comment>
<dbReference type="STRING" id="1036808.A0A0C3AMW4"/>
<dbReference type="Pfam" id="PF05131">
    <property type="entry name" value="Pep3_Vps18"/>
    <property type="match status" value="1"/>
</dbReference>
<evidence type="ECO:0000259" key="10">
    <source>
        <dbReference type="Pfam" id="PF26148"/>
    </source>
</evidence>
<gene>
    <name evidence="11" type="ORF">SCLCIDRAFT_1211556</name>
</gene>
<dbReference type="InterPro" id="IPR007810">
    <property type="entry name" value="Pep3/Vps18_beta-prop"/>
</dbReference>
<evidence type="ECO:0000313" key="12">
    <source>
        <dbReference type="Proteomes" id="UP000053989"/>
    </source>
</evidence>
<dbReference type="InParanoid" id="A0A0C3AMW4"/>
<name>A0A0C3AMW4_9AGAM</name>
<dbReference type="GO" id="GO:0006886">
    <property type="term" value="P:intracellular protein transport"/>
    <property type="evidence" value="ECO:0007669"/>
    <property type="project" value="UniProtKB-UniRule"/>
</dbReference>
<dbReference type="Gene3D" id="3.30.40.10">
    <property type="entry name" value="Zinc/RING finger domain, C3HC4 (zinc finger)"/>
    <property type="match status" value="1"/>
</dbReference>
<dbReference type="Proteomes" id="UP000053989">
    <property type="component" value="Unassembled WGS sequence"/>
</dbReference>
<feature type="coiled-coil region" evidence="8">
    <location>
        <begin position="545"/>
        <end position="572"/>
    </location>
</feature>
<accession>A0A0C3AMW4</accession>
<dbReference type="PANTHER" id="PTHR23323">
    <property type="entry name" value="VACUOLAR PROTEIN SORTING-ASSOCIATED PROTEIN"/>
    <property type="match status" value="1"/>
</dbReference>
<dbReference type="GO" id="GO:0007033">
    <property type="term" value="P:vacuole organization"/>
    <property type="evidence" value="ECO:0007669"/>
    <property type="project" value="TreeGrafter"/>
</dbReference>
<evidence type="ECO:0000256" key="1">
    <source>
        <dbReference type="ARBA" id="ARBA00010454"/>
    </source>
</evidence>
<keyword evidence="12" id="KW-1185">Reference proteome</keyword>
<evidence type="ECO:0000256" key="6">
    <source>
        <dbReference type="ARBA" id="ARBA00029433"/>
    </source>
</evidence>
<evidence type="ECO:0000256" key="4">
    <source>
        <dbReference type="ARBA" id="ARBA00022833"/>
    </source>
</evidence>
<dbReference type="GO" id="GO:0006904">
    <property type="term" value="P:vesicle docking involved in exocytosis"/>
    <property type="evidence" value="ECO:0007669"/>
    <property type="project" value="TreeGrafter"/>
</dbReference>
<dbReference type="InterPro" id="IPR058919">
    <property type="entry name" value="Pep3/Vps18_RING_C"/>
</dbReference>
<protein>
    <recommendedName>
        <fullName evidence="13">Pep3/Vps18/deep orange domain-containing protein</fullName>
    </recommendedName>
</protein>
<dbReference type="GO" id="GO:0005768">
    <property type="term" value="C:endosome"/>
    <property type="evidence" value="ECO:0007669"/>
    <property type="project" value="TreeGrafter"/>
</dbReference>
<dbReference type="GO" id="GO:0048284">
    <property type="term" value="P:organelle fusion"/>
    <property type="evidence" value="ECO:0007669"/>
    <property type="project" value="TreeGrafter"/>
</dbReference>
<dbReference type="EMBL" id="KN822018">
    <property type="protein sequence ID" value="KIM66317.1"/>
    <property type="molecule type" value="Genomic_DNA"/>
</dbReference>
<dbReference type="SUPFAM" id="SSF57850">
    <property type="entry name" value="RING/U-box"/>
    <property type="match status" value="1"/>
</dbReference>
<dbReference type="PROSITE" id="PS50236">
    <property type="entry name" value="CHCR"/>
    <property type="match status" value="1"/>
</dbReference>
<evidence type="ECO:0000256" key="5">
    <source>
        <dbReference type="ARBA" id="ARBA00023136"/>
    </source>
</evidence>
<evidence type="ECO:0000256" key="3">
    <source>
        <dbReference type="ARBA" id="ARBA00022771"/>
    </source>
</evidence>
<dbReference type="AlphaFoldDB" id="A0A0C3AMW4"/>
<dbReference type="InterPro" id="IPR013083">
    <property type="entry name" value="Znf_RING/FYVE/PHD"/>
</dbReference>
<proteinExistence type="inferred from homology"/>
<reference evidence="11 12" key="1">
    <citation type="submission" date="2014-04" db="EMBL/GenBank/DDBJ databases">
        <authorList>
            <consortium name="DOE Joint Genome Institute"/>
            <person name="Kuo A."/>
            <person name="Kohler A."/>
            <person name="Nagy L.G."/>
            <person name="Floudas D."/>
            <person name="Copeland A."/>
            <person name="Barry K.W."/>
            <person name="Cichocki N."/>
            <person name="Veneault-Fourrey C."/>
            <person name="LaButti K."/>
            <person name="Lindquist E.A."/>
            <person name="Lipzen A."/>
            <person name="Lundell T."/>
            <person name="Morin E."/>
            <person name="Murat C."/>
            <person name="Sun H."/>
            <person name="Tunlid A."/>
            <person name="Henrissat B."/>
            <person name="Grigoriev I.V."/>
            <person name="Hibbett D.S."/>
            <person name="Martin F."/>
            <person name="Nordberg H.P."/>
            <person name="Cantor M.N."/>
            <person name="Hua S.X."/>
        </authorList>
    </citation>
    <scope>NUCLEOTIDE SEQUENCE [LARGE SCALE GENOMIC DNA]</scope>
    <source>
        <strain evidence="11 12">Foug A</strain>
    </source>
</reference>
<reference evidence="12" key="2">
    <citation type="submission" date="2015-01" db="EMBL/GenBank/DDBJ databases">
        <title>Evolutionary Origins and Diversification of the Mycorrhizal Mutualists.</title>
        <authorList>
            <consortium name="DOE Joint Genome Institute"/>
            <consortium name="Mycorrhizal Genomics Consortium"/>
            <person name="Kohler A."/>
            <person name="Kuo A."/>
            <person name="Nagy L.G."/>
            <person name="Floudas D."/>
            <person name="Copeland A."/>
            <person name="Barry K.W."/>
            <person name="Cichocki N."/>
            <person name="Veneault-Fourrey C."/>
            <person name="LaButti K."/>
            <person name="Lindquist E.A."/>
            <person name="Lipzen A."/>
            <person name="Lundell T."/>
            <person name="Morin E."/>
            <person name="Murat C."/>
            <person name="Riley R."/>
            <person name="Ohm R."/>
            <person name="Sun H."/>
            <person name="Tunlid A."/>
            <person name="Henrissat B."/>
            <person name="Grigoriev I.V."/>
            <person name="Hibbett D.S."/>
            <person name="Martin F."/>
        </authorList>
    </citation>
    <scope>NUCLEOTIDE SEQUENCE [LARGE SCALE GENOMIC DNA]</scope>
    <source>
        <strain evidence="12">Foug A</strain>
    </source>
</reference>
<dbReference type="GO" id="GO:0007032">
    <property type="term" value="P:endosome organization"/>
    <property type="evidence" value="ECO:0007669"/>
    <property type="project" value="TreeGrafter"/>
</dbReference>
<keyword evidence="2" id="KW-0479">Metal-binding</keyword>
<dbReference type="CDD" id="cd16462">
    <property type="entry name" value="RING-H2_Pep3p-like"/>
    <property type="match status" value="1"/>
</dbReference>
<feature type="domain" description="Pep3/Vps18 RING C-terminal" evidence="10">
    <location>
        <begin position="898"/>
        <end position="969"/>
    </location>
</feature>
<evidence type="ECO:0000313" key="11">
    <source>
        <dbReference type="EMBL" id="KIM66317.1"/>
    </source>
</evidence>
<dbReference type="OrthoDB" id="1845386at2759"/>
<dbReference type="Pfam" id="PF26148">
    <property type="entry name" value="VPS18_RING_C"/>
    <property type="match status" value="1"/>
</dbReference>
<keyword evidence="8" id="KW-0175">Coiled coil</keyword>
<dbReference type="GO" id="GO:0030897">
    <property type="term" value="C:HOPS complex"/>
    <property type="evidence" value="ECO:0007669"/>
    <property type="project" value="TreeGrafter"/>
</dbReference>
<feature type="domain" description="Pep3/Vps18 beta-propeller" evidence="9">
    <location>
        <begin position="59"/>
        <end position="425"/>
    </location>
</feature>
<keyword evidence="4" id="KW-0862">Zinc</keyword>
<keyword evidence="5" id="KW-0472">Membrane</keyword>
<evidence type="ECO:0008006" key="13">
    <source>
        <dbReference type="Google" id="ProtNLM"/>
    </source>
</evidence>
<feature type="repeat" description="CHCR" evidence="7">
    <location>
        <begin position="656"/>
        <end position="820"/>
    </location>
</feature>
<evidence type="ECO:0000256" key="8">
    <source>
        <dbReference type="SAM" id="Coils"/>
    </source>
</evidence>
<keyword evidence="3" id="KW-0863">Zinc-finger</keyword>
<feature type="coiled-coil region" evidence="8">
    <location>
        <begin position="850"/>
        <end position="891"/>
    </location>
</feature>
<organism evidence="11 12">
    <name type="scientific">Scleroderma citrinum Foug A</name>
    <dbReference type="NCBI Taxonomy" id="1036808"/>
    <lineage>
        <taxon>Eukaryota</taxon>
        <taxon>Fungi</taxon>
        <taxon>Dikarya</taxon>
        <taxon>Basidiomycota</taxon>
        <taxon>Agaricomycotina</taxon>
        <taxon>Agaricomycetes</taxon>
        <taxon>Agaricomycetidae</taxon>
        <taxon>Boletales</taxon>
        <taxon>Sclerodermatineae</taxon>
        <taxon>Sclerodermataceae</taxon>
        <taxon>Scleroderma</taxon>
    </lineage>
</organism>
<dbReference type="FunCoup" id="A0A0C3AMW4">
    <property type="interactions" value="574"/>
</dbReference>
<dbReference type="GO" id="GO:0030674">
    <property type="term" value="F:protein-macromolecule adaptor activity"/>
    <property type="evidence" value="ECO:0007669"/>
    <property type="project" value="TreeGrafter"/>
</dbReference>
<comment type="similarity">
    <text evidence="1">Belongs to the VPS18 family.</text>
</comment>
<dbReference type="PANTHER" id="PTHR23323:SF26">
    <property type="entry name" value="VACUOLAR PROTEIN SORTING-ASSOCIATED PROTEIN 18 HOMOLOG"/>
    <property type="match status" value="1"/>
</dbReference>
<dbReference type="GO" id="GO:0008270">
    <property type="term" value="F:zinc ion binding"/>
    <property type="evidence" value="ECO:0007669"/>
    <property type="project" value="UniProtKB-KW"/>
</dbReference>
<dbReference type="HOGENOM" id="CLU_003488_0_0_1"/>